<feature type="coiled-coil region" evidence="1">
    <location>
        <begin position="442"/>
        <end position="483"/>
    </location>
</feature>
<keyword evidence="4" id="KW-1185">Reference proteome</keyword>
<dbReference type="EMBL" id="CAJZBQ010000014">
    <property type="protein sequence ID" value="CAG9316001.1"/>
    <property type="molecule type" value="Genomic_DNA"/>
</dbReference>
<feature type="coiled-coil region" evidence="1">
    <location>
        <begin position="208"/>
        <end position="280"/>
    </location>
</feature>
<accession>A0AAU9J2N2</accession>
<reference evidence="3" key="1">
    <citation type="submission" date="2021-09" db="EMBL/GenBank/DDBJ databases">
        <authorList>
            <consortium name="AG Swart"/>
            <person name="Singh M."/>
            <person name="Singh A."/>
            <person name="Seah K."/>
            <person name="Emmerich C."/>
        </authorList>
    </citation>
    <scope>NUCLEOTIDE SEQUENCE</scope>
    <source>
        <strain evidence="3">ATCC30299</strain>
    </source>
</reference>
<gene>
    <name evidence="3" type="ORF">BSTOLATCC_MIC14742</name>
</gene>
<comment type="caution">
    <text evidence="3">The sequence shown here is derived from an EMBL/GenBank/DDBJ whole genome shotgun (WGS) entry which is preliminary data.</text>
</comment>
<evidence type="ECO:0000313" key="4">
    <source>
        <dbReference type="Proteomes" id="UP001162131"/>
    </source>
</evidence>
<evidence type="ECO:0000313" key="3">
    <source>
        <dbReference type="EMBL" id="CAG9316001.1"/>
    </source>
</evidence>
<organism evidence="3 4">
    <name type="scientific">Blepharisma stoltei</name>
    <dbReference type="NCBI Taxonomy" id="1481888"/>
    <lineage>
        <taxon>Eukaryota</taxon>
        <taxon>Sar</taxon>
        <taxon>Alveolata</taxon>
        <taxon>Ciliophora</taxon>
        <taxon>Postciliodesmatophora</taxon>
        <taxon>Heterotrichea</taxon>
        <taxon>Heterotrichida</taxon>
        <taxon>Blepharismidae</taxon>
        <taxon>Blepharisma</taxon>
    </lineage>
</organism>
<keyword evidence="1" id="KW-0175">Coiled coil</keyword>
<dbReference type="AlphaFoldDB" id="A0AAU9J2N2"/>
<name>A0AAU9J2N2_9CILI</name>
<sequence length="516" mass="58787">MQRKQAKSRTEMPLSLFANKSPSNNRFLQGLEKSRAALNGNNPIFVKPENQNHTPLIFLNSLDSTTATKPQVESTEAQALKLKCEELEEVNRILRSKLQEPNRRQSVRDEADIDGVGEEGSAQVIHSPIVKRGKSTESPRKMVYGKTDMAAYNNSSVAKQLLLDRERTSTRNGLERWEEIASDYRSNGPLRDERSVTEIEFRIKAEIIKNQELQIDTQKKEIASLEKQLDNANLELQEAEKLKTKIEILKQKKFNLNQDLLNANTLIKQLQDKIENYETSKFDPTSCTINQLSAMILSRRSDGRKKNLSFGDKLEEAFWSKLKTLEAEKEDALEKIKTGLSKCIVALKELLSADENFLYILELLENGSYDIALDELRYKKTQVIDRMESTQFELTINENLMNSEELVERSYSTTLSCATPSCEPSPLCSPASRKNLGSSVKMRVLMANLEREQEENKNLTQIVEDLQEKLETAEIKAELNSGRDWLSYMQCQAAAIENILGAPEEVEEDLFTCNFK</sequence>
<feature type="compositionally biased region" description="Basic and acidic residues" evidence="2">
    <location>
        <begin position="100"/>
        <end position="110"/>
    </location>
</feature>
<dbReference type="Proteomes" id="UP001162131">
    <property type="component" value="Unassembled WGS sequence"/>
</dbReference>
<feature type="region of interest" description="Disordered" evidence="2">
    <location>
        <begin position="1"/>
        <end position="23"/>
    </location>
</feature>
<evidence type="ECO:0000256" key="1">
    <source>
        <dbReference type="SAM" id="Coils"/>
    </source>
</evidence>
<protein>
    <submittedName>
        <fullName evidence="3">Uncharacterized protein</fullName>
    </submittedName>
</protein>
<proteinExistence type="predicted"/>
<evidence type="ECO:0000256" key="2">
    <source>
        <dbReference type="SAM" id="MobiDB-lite"/>
    </source>
</evidence>
<feature type="region of interest" description="Disordered" evidence="2">
    <location>
        <begin position="100"/>
        <end position="138"/>
    </location>
</feature>